<proteinExistence type="inferred from homology"/>
<evidence type="ECO:0000313" key="5">
    <source>
        <dbReference type="Proteomes" id="UP001596263"/>
    </source>
</evidence>
<evidence type="ECO:0000313" key="4">
    <source>
        <dbReference type="EMBL" id="MFC5215608.1"/>
    </source>
</evidence>
<feature type="domain" description="Amidase" evidence="3">
    <location>
        <begin position="332"/>
        <end position="414"/>
    </location>
</feature>
<sequence>MTHTPDRPGAEPTPTPDPDALSAVEIASAVRSRSLRAVAVVAEALDRIERADPVLSAFIEVWAEEALRRAGEVDARVDAGERLPLAGVPIAVKGRRGLGTAGPLLEAGCVAVGATSVPGPGTVWQTWGLGRFGLTVNPWRHDRTPGGSSAGSAVAVAAGLVPLATGNDGAGSVRIPAAWCGVVGLKVGNGRLPSSDRTGLMVPGVLARRVGDAAAYWRVMSRDAATSGPGSPGPVPVPDPDPVPGRGPGLGPGLGSNPVSDPRPTAVWSPDLGFDSPDPDVVAVAHAAAVRLAEAGVLRLTRPRAALRMLDPAQAWLALRTPGVGPIPEVRRVRAANDSRLAALFADARLLLTPTAPTPPHGHDGPGERYSTALTWAFNLSGHPAISIPAGFGPDGCPVGLQLVAAHGEEALLLGVAGIAERHLGPW</sequence>
<protein>
    <submittedName>
        <fullName evidence="4">Amidase</fullName>
    </submittedName>
</protein>
<dbReference type="SUPFAM" id="SSF75304">
    <property type="entry name" value="Amidase signature (AS) enzymes"/>
    <property type="match status" value="1"/>
</dbReference>
<dbReference type="InterPro" id="IPR000120">
    <property type="entry name" value="Amidase"/>
</dbReference>
<dbReference type="Gene3D" id="3.90.1300.10">
    <property type="entry name" value="Amidase signature (AS) domain"/>
    <property type="match status" value="1"/>
</dbReference>
<reference evidence="5" key="1">
    <citation type="journal article" date="2019" name="Int. J. Syst. Evol. Microbiol.">
        <title>The Global Catalogue of Microorganisms (GCM) 10K type strain sequencing project: providing services to taxonomists for standard genome sequencing and annotation.</title>
        <authorList>
            <consortium name="The Broad Institute Genomics Platform"/>
            <consortium name="The Broad Institute Genome Sequencing Center for Infectious Disease"/>
            <person name="Wu L."/>
            <person name="Ma J."/>
        </authorList>
    </citation>
    <scope>NUCLEOTIDE SEQUENCE [LARGE SCALE GENOMIC DNA]</scope>
    <source>
        <strain evidence="5">KCTC 42586</strain>
    </source>
</reference>
<feature type="region of interest" description="Disordered" evidence="2">
    <location>
        <begin position="224"/>
        <end position="272"/>
    </location>
</feature>
<comment type="caution">
    <text evidence="4">The sequence shown here is derived from an EMBL/GenBank/DDBJ whole genome shotgun (WGS) entry which is preliminary data.</text>
</comment>
<accession>A0ABW0CK29</accession>
<evidence type="ECO:0000259" key="3">
    <source>
        <dbReference type="Pfam" id="PF01425"/>
    </source>
</evidence>
<name>A0ABW0CK29_STRCD</name>
<evidence type="ECO:0000256" key="2">
    <source>
        <dbReference type="SAM" id="MobiDB-lite"/>
    </source>
</evidence>
<dbReference type="RefSeq" id="WP_380853634.1">
    <property type="nucleotide sequence ID" value="NZ_JBHSKM010000008.1"/>
</dbReference>
<feature type="domain" description="Amidase" evidence="3">
    <location>
        <begin position="104"/>
        <end position="225"/>
    </location>
</feature>
<feature type="region of interest" description="Disordered" evidence="2">
    <location>
        <begin position="1"/>
        <end position="20"/>
    </location>
</feature>
<dbReference type="EMBL" id="JBHSKM010000008">
    <property type="protein sequence ID" value="MFC5215608.1"/>
    <property type="molecule type" value="Genomic_DNA"/>
</dbReference>
<comment type="similarity">
    <text evidence="1">Belongs to the amidase family.</text>
</comment>
<gene>
    <name evidence="4" type="ORF">ACFPQ9_17350</name>
</gene>
<dbReference type="Proteomes" id="UP001596263">
    <property type="component" value="Unassembled WGS sequence"/>
</dbReference>
<dbReference type="PANTHER" id="PTHR11895">
    <property type="entry name" value="TRANSAMIDASE"/>
    <property type="match status" value="1"/>
</dbReference>
<dbReference type="PANTHER" id="PTHR11895:SF7">
    <property type="entry name" value="GLUTAMYL-TRNA(GLN) AMIDOTRANSFERASE SUBUNIT A, MITOCHONDRIAL"/>
    <property type="match status" value="1"/>
</dbReference>
<evidence type="ECO:0000256" key="1">
    <source>
        <dbReference type="ARBA" id="ARBA00009199"/>
    </source>
</evidence>
<dbReference type="InterPro" id="IPR023631">
    <property type="entry name" value="Amidase_dom"/>
</dbReference>
<keyword evidence="5" id="KW-1185">Reference proteome</keyword>
<organism evidence="4 5">
    <name type="scientific">Streptomyces coerulescens</name>
    <dbReference type="NCBI Taxonomy" id="29304"/>
    <lineage>
        <taxon>Bacteria</taxon>
        <taxon>Bacillati</taxon>
        <taxon>Actinomycetota</taxon>
        <taxon>Actinomycetes</taxon>
        <taxon>Kitasatosporales</taxon>
        <taxon>Streptomycetaceae</taxon>
        <taxon>Streptomyces</taxon>
    </lineage>
</organism>
<dbReference type="Pfam" id="PF01425">
    <property type="entry name" value="Amidase"/>
    <property type="match status" value="3"/>
</dbReference>
<feature type="compositionally biased region" description="Pro residues" evidence="2">
    <location>
        <begin position="231"/>
        <end position="245"/>
    </location>
</feature>
<dbReference type="InterPro" id="IPR036928">
    <property type="entry name" value="AS_sf"/>
</dbReference>
<feature type="domain" description="Amidase" evidence="3">
    <location>
        <begin position="40"/>
        <end position="93"/>
    </location>
</feature>